<organism evidence="4">
    <name type="scientific">Alexandrium monilatum</name>
    <dbReference type="NCBI Taxonomy" id="311494"/>
    <lineage>
        <taxon>Eukaryota</taxon>
        <taxon>Sar</taxon>
        <taxon>Alveolata</taxon>
        <taxon>Dinophyceae</taxon>
        <taxon>Gonyaulacales</taxon>
        <taxon>Pyrocystaceae</taxon>
        <taxon>Alexandrium</taxon>
    </lineage>
</organism>
<proteinExistence type="predicted"/>
<name>A0A7S4RW99_9DINO</name>
<evidence type="ECO:0000256" key="2">
    <source>
        <dbReference type="ARBA" id="ARBA00023043"/>
    </source>
</evidence>
<accession>A0A7S4RW99</accession>
<evidence type="ECO:0000256" key="1">
    <source>
        <dbReference type="ARBA" id="ARBA00022737"/>
    </source>
</evidence>
<dbReference type="AlphaFoldDB" id="A0A7S4RW99"/>
<protein>
    <submittedName>
        <fullName evidence="4">Uncharacterized protein</fullName>
    </submittedName>
</protein>
<feature type="repeat" description="ANK" evidence="3">
    <location>
        <begin position="238"/>
        <end position="274"/>
    </location>
</feature>
<dbReference type="InterPro" id="IPR036770">
    <property type="entry name" value="Ankyrin_rpt-contain_sf"/>
</dbReference>
<dbReference type="EMBL" id="HBNR01058880">
    <property type="protein sequence ID" value="CAE4626990.1"/>
    <property type="molecule type" value="Transcribed_RNA"/>
</dbReference>
<gene>
    <name evidence="4" type="ORF">AMON00008_LOCUS41429</name>
</gene>
<evidence type="ECO:0000256" key="3">
    <source>
        <dbReference type="PROSITE-ProRule" id="PRU00023"/>
    </source>
</evidence>
<dbReference type="PANTHER" id="PTHR24198">
    <property type="entry name" value="ANKYRIN REPEAT AND PROTEIN KINASE DOMAIN-CONTAINING PROTEIN"/>
    <property type="match status" value="1"/>
</dbReference>
<dbReference type="PANTHER" id="PTHR24198:SF165">
    <property type="entry name" value="ANKYRIN REPEAT-CONTAINING PROTEIN-RELATED"/>
    <property type="match status" value="1"/>
</dbReference>
<evidence type="ECO:0000313" key="4">
    <source>
        <dbReference type="EMBL" id="CAE4626990.1"/>
    </source>
</evidence>
<dbReference type="SMART" id="SM00248">
    <property type="entry name" value="ANK"/>
    <property type="match status" value="4"/>
</dbReference>
<dbReference type="SUPFAM" id="SSF48403">
    <property type="entry name" value="Ankyrin repeat"/>
    <property type="match status" value="1"/>
</dbReference>
<dbReference type="Pfam" id="PF12796">
    <property type="entry name" value="Ank_2"/>
    <property type="match status" value="1"/>
</dbReference>
<keyword evidence="1" id="KW-0677">Repeat</keyword>
<feature type="repeat" description="ANK" evidence="3">
    <location>
        <begin position="170"/>
        <end position="202"/>
    </location>
</feature>
<keyword evidence="2 3" id="KW-0040">ANK repeat</keyword>
<reference evidence="4" key="1">
    <citation type="submission" date="2021-01" db="EMBL/GenBank/DDBJ databases">
        <authorList>
            <person name="Corre E."/>
            <person name="Pelletier E."/>
            <person name="Niang G."/>
            <person name="Scheremetjew M."/>
            <person name="Finn R."/>
            <person name="Kale V."/>
            <person name="Holt S."/>
            <person name="Cochrane G."/>
            <person name="Meng A."/>
            <person name="Brown T."/>
            <person name="Cohen L."/>
        </authorList>
    </citation>
    <scope>NUCLEOTIDE SEQUENCE</scope>
    <source>
        <strain evidence="4">CCMP3105</strain>
    </source>
</reference>
<dbReference type="PROSITE" id="PS50088">
    <property type="entry name" value="ANK_REPEAT"/>
    <property type="match status" value="2"/>
</dbReference>
<dbReference type="Gene3D" id="1.25.40.20">
    <property type="entry name" value="Ankyrin repeat-containing domain"/>
    <property type="match status" value="1"/>
</dbReference>
<dbReference type="PROSITE" id="PS50297">
    <property type="entry name" value="ANK_REP_REGION"/>
    <property type="match status" value="1"/>
</dbReference>
<dbReference type="Pfam" id="PF00023">
    <property type="entry name" value="Ank"/>
    <property type="match status" value="1"/>
</dbReference>
<dbReference type="InterPro" id="IPR002110">
    <property type="entry name" value="Ankyrin_rpt"/>
</dbReference>
<sequence>MLERKIRHAELCQEKLEKGEQVKFLYTDSRRLERLEKRLTKCNFQLEEVKRALAIYDLNSDDASRFWMSEQTGGSASISIRKSSVHAGNKDISHRRALSTRRRRRRITMMKRKEATSFSAEVQDTVHDIGDEYSLQSGDIFREVFGGNMEGVKAWLKEEESDINEYHPSIGWTPLHMAVSMGDPEMVTLVLKSSGDTGQATEEQGWFPIHFAVWKNSVQLLRMLVKKDDDCVRYKTKEGETALHISIQSSSARIREDMVRELLKAHGDPNTRKNDEWSPLAMAVVRNYQAEVRHLVQNRGNVFDMCPDEPGKTIWQASARHPGLQELVRSKLNSRDLHIVQNRWGAGR</sequence>